<dbReference type="EMBL" id="JAUOZU010000009">
    <property type="protein sequence ID" value="MDO6965069.1"/>
    <property type="molecule type" value="Genomic_DNA"/>
</dbReference>
<evidence type="ECO:0000313" key="1">
    <source>
        <dbReference type="EMBL" id="MDO6965069.1"/>
    </source>
</evidence>
<reference evidence="1" key="1">
    <citation type="journal article" date="2015" name="Int. J. Syst. Evol. Microbiol.">
        <title>Rhizobium alvei sp. nov., isolated from a freshwater river.</title>
        <authorList>
            <person name="Sheu S.Y."/>
            <person name="Huang H.W."/>
            <person name="Young C.C."/>
            <person name="Chen W.M."/>
        </authorList>
    </citation>
    <scope>NUCLEOTIDE SEQUENCE</scope>
    <source>
        <strain evidence="1">TNR-22</strain>
    </source>
</reference>
<organism evidence="1 2">
    <name type="scientific">Rhizobium alvei</name>
    <dbReference type="NCBI Taxonomy" id="1132659"/>
    <lineage>
        <taxon>Bacteria</taxon>
        <taxon>Pseudomonadati</taxon>
        <taxon>Pseudomonadota</taxon>
        <taxon>Alphaproteobacteria</taxon>
        <taxon>Hyphomicrobiales</taxon>
        <taxon>Rhizobiaceae</taxon>
        <taxon>Rhizobium/Agrobacterium group</taxon>
        <taxon>Rhizobium</taxon>
    </lineage>
</organism>
<dbReference type="Proteomes" id="UP001174932">
    <property type="component" value="Unassembled WGS sequence"/>
</dbReference>
<proteinExistence type="predicted"/>
<sequence length="98" mass="10975">MIVRKSGDETLALDERDNFKAFKLQFEQLEAGSQPAIAGIRYIADDHAYIDQQTVIDLAGDDPDGTWRQGFDAMVTAAAKYGWIDAESQSIKAHIEWK</sequence>
<reference evidence="1" key="2">
    <citation type="submission" date="2023-07" db="EMBL/GenBank/DDBJ databases">
        <authorList>
            <person name="Shen H."/>
        </authorList>
    </citation>
    <scope>NUCLEOTIDE SEQUENCE</scope>
    <source>
        <strain evidence="1">TNR-22</strain>
    </source>
</reference>
<accession>A0ABT8YN73</accession>
<comment type="caution">
    <text evidence="1">The sequence shown here is derived from an EMBL/GenBank/DDBJ whole genome shotgun (WGS) entry which is preliminary data.</text>
</comment>
<dbReference type="RefSeq" id="WP_304377004.1">
    <property type="nucleotide sequence ID" value="NZ_JAUOZU010000009.1"/>
</dbReference>
<keyword evidence="2" id="KW-1185">Reference proteome</keyword>
<evidence type="ECO:0000313" key="2">
    <source>
        <dbReference type="Proteomes" id="UP001174932"/>
    </source>
</evidence>
<protein>
    <submittedName>
        <fullName evidence="1">Uncharacterized protein</fullName>
    </submittedName>
</protein>
<name>A0ABT8YN73_9HYPH</name>
<gene>
    <name evidence="1" type="ORF">Q4481_13960</name>
</gene>